<gene>
    <name evidence="6" type="ORF">DM48_1231</name>
</gene>
<name>A0AAW7RFP6_BURGA</name>
<evidence type="ECO:0000256" key="1">
    <source>
        <dbReference type="ARBA" id="ARBA00022617"/>
    </source>
</evidence>
<evidence type="ECO:0000256" key="3">
    <source>
        <dbReference type="ARBA" id="ARBA00023004"/>
    </source>
</evidence>
<protein>
    <submittedName>
        <fullName evidence="6">Cytochrome c family protein</fullName>
    </submittedName>
</protein>
<dbReference type="GO" id="GO:0009055">
    <property type="term" value="F:electron transfer activity"/>
    <property type="evidence" value="ECO:0007669"/>
    <property type="project" value="InterPro"/>
</dbReference>
<dbReference type="GO" id="GO:0046872">
    <property type="term" value="F:metal ion binding"/>
    <property type="evidence" value="ECO:0007669"/>
    <property type="project" value="UniProtKB-KW"/>
</dbReference>
<feature type="domain" description="Cytochrome c" evidence="5">
    <location>
        <begin position="76"/>
        <end position="162"/>
    </location>
</feature>
<comment type="caution">
    <text evidence="6">The sequence shown here is derived from an EMBL/GenBank/DDBJ whole genome shotgun (WGS) entry which is preliminary data.</text>
</comment>
<dbReference type="GeneID" id="66462582"/>
<keyword evidence="3 4" id="KW-0408">Iron</keyword>
<evidence type="ECO:0000256" key="4">
    <source>
        <dbReference type="PROSITE-ProRule" id="PRU00433"/>
    </source>
</evidence>
<sequence length="187" mass="19416">MSTSRFPLKTVCLTLAATALAGAAGALGLIYSGYYDVSAIPPHNPLVAWALHSTYEHSLHRHAQGIVAPPDLMSEANLAAGARRYAATCVACHGAPGQPPGPIAQGILPAAPLLLAATRRNKPPLMFWTIRNGVRMTAMPAFGKSFDDHEIWQLAAFLNHARGISAGDYAKLVAAGGPPAPAPAVAP</sequence>
<evidence type="ECO:0000313" key="7">
    <source>
        <dbReference type="Proteomes" id="UP000029590"/>
    </source>
</evidence>
<dbReference type="PROSITE" id="PS51007">
    <property type="entry name" value="CYTC"/>
    <property type="match status" value="1"/>
</dbReference>
<dbReference type="Pfam" id="PF13442">
    <property type="entry name" value="Cytochrome_CBB3"/>
    <property type="match status" value="1"/>
</dbReference>
<dbReference type="EMBL" id="JPGG01000016">
    <property type="protein sequence ID" value="KGC14293.1"/>
    <property type="molecule type" value="Genomic_DNA"/>
</dbReference>
<proteinExistence type="predicted"/>
<evidence type="ECO:0000256" key="2">
    <source>
        <dbReference type="ARBA" id="ARBA00022723"/>
    </source>
</evidence>
<organism evidence="6 7">
    <name type="scientific">Burkholderia gladioli</name>
    <name type="common">Pseudomonas marginata</name>
    <name type="synonym">Phytomonas marginata</name>
    <dbReference type="NCBI Taxonomy" id="28095"/>
    <lineage>
        <taxon>Bacteria</taxon>
        <taxon>Pseudomonadati</taxon>
        <taxon>Pseudomonadota</taxon>
        <taxon>Betaproteobacteria</taxon>
        <taxon>Burkholderiales</taxon>
        <taxon>Burkholderiaceae</taxon>
        <taxon>Burkholderia</taxon>
    </lineage>
</organism>
<dbReference type="InterPro" id="IPR036909">
    <property type="entry name" value="Cyt_c-like_dom_sf"/>
</dbReference>
<dbReference type="Gene3D" id="1.10.760.10">
    <property type="entry name" value="Cytochrome c-like domain"/>
    <property type="match status" value="1"/>
</dbReference>
<dbReference type="InterPro" id="IPR009056">
    <property type="entry name" value="Cyt_c-like_dom"/>
</dbReference>
<dbReference type="RefSeq" id="WP_036055291.1">
    <property type="nucleotide sequence ID" value="NZ_CADEPX010000013.1"/>
</dbReference>
<evidence type="ECO:0000313" key="6">
    <source>
        <dbReference type="EMBL" id="KGC14293.1"/>
    </source>
</evidence>
<reference evidence="6 7" key="1">
    <citation type="submission" date="2014-04" db="EMBL/GenBank/DDBJ databases">
        <authorList>
            <person name="Bishop-Lilly K.A."/>
            <person name="Broomall S.M."/>
            <person name="Chain P.S."/>
            <person name="Chertkov O."/>
            <person name="Coyne S.R."/>
            <person name="Daligault H.E."/>
            <person name="Davenport K.W."/>
            <person name="Erkkila T."/>
            <person name="Frey K.G."/>
            <person name="Gibbons H.S."/>
            <person name="Gu W."/>
            <person name="Jaissle J."/>
            <person name="Johnson S.L."/>
            <person name="Koroleva G.I."/>
            <person name="Ladner J.T."/>
            <person name="Lo C.-C."/>
            <person name="Minogue T.D."/>
            <person name="Munk C."/>
            <person name="Palacios G.F."/>
            <person name="Redden C.L."/>
            <person name="Rosenzweig C.N."/>
            <person name="Scholz M.B."/>
            <person name="Teshima H."/>
            <person name="Xu Y."/>
        </authorList>
    </citation>
    <scope>NUCLEOTIDE SEQUENCE [LARGE SCALE GENOMIC DNA]</scope>
    <source>
        <strain evidence="7">gladioli</strain>
    </source>
</reference>
<dbReference type="GO" id="GO:0020037">
    <property type="term" value="F:heme binding"/>
    <property type="evidence" value="ECO:0007669"/>
    <property type="project" value="InterPro"/>
</dbReference>
<dbReference type="AlphaFoldDB" id="A0AAW7RFP6"/>
<dbReference type="KEGG" id="bgo:BM43_6535"/>
<accession>A0AAW7RFP6</accession>
<keyword evidence="1 4" id="KW-0349">Heme</keyword>
<dbReference type="Proteomes" id="UP000029590">
    <property type="component" value="Unassembled WGS sequence"/>
</dbReference>
<dbReference type="SUPFAM" id="SSF46626">
    <property type="entry name" value="Cytochrome c"/>
    <property type="match status" value="1"/>
</dbReference>
<evidence type="ECO:0000259" key="5">
    <source>
        <dbReference type="PROSITE" id="PS51007"/>
    </source>
</evidence>
<keyword evidence="2 4" id="KW-0479">Metal-binding</keyword>